<evidence type="ECO:0000313" key="7">
    <source>
        <dbReference type="Proteomes" id="UP000243686"/>
    </source>
</evidence>
<sequence length="86" mass="9612">MVSPSLCPAQHKNVYVTNSRQLKRIESVYRSPIFSHFSETLLGADNIRAYGRTEDYNKINSSRLDTGNAASYFNLIAQSSLTALLV</sequence>
<gene>
    <name evidence="6" type="ORF">X801_09807</name>
</gene>
<evidence type="ECO:0000256" key="5">
    <source>
        <dbReference type="ARBA" id="ARBA00023136"/>
    </source>
</evidence>
<evidence type="ECO:0000256" key="1">
    <source>
        <dbReference type="ARBA" id="ARBA00022692"/>
    </source>
</evidence>
<evidence type="ECO:0000256" key="2">
    <source>
        <dbReference type="ARBA" id="ARBA00022741"/>
    </source>
</evidence>
<evidence type="ECO:0000256" key="3">
    <source>
        <dbReference type="ARBA" id="ARBA00022840"/>
    </source>
</evidence>
<dbReference type="EMBL" id="KV906667">
    <property type="protein sequence ID" value="OON14404.1"/>
    <property type="molecule type" value="Genomic_DNA"/>
</dbReference>
<dbReference type="SUPFAM" id="SSF90123">
    <property type="entry name" value="ABC transporter transmembrane region"/>
    <property type="match status" value="1"/>
</dbReference>
<protein>
    <submittedName>
        <fullName evidence="6">Uncharacterized protein</fullName>
    </submittedName>
</protein>
<keyword evidence="3" id="KW-0067">ATP-binding</keyword>
<dbReference type="PANTHER" id="PTHR24223">
    <property type="entry name" value="ATP-BINDING CASSETTE SUB-FAMILY C"/>
    <property type="match status" value="1"/>
</dbReference>
<dbReference type="Proteomes" id="UP000243686">
    <property type="component" value="Unassembled WGS sequence"/>
</dbReference>
<evidence type="ECO:0000313" key="6">
    <source>
        <dbReference type="EMBL" id="OON14404.1"/>
    </source>
</evidence>
<dbReference type="GO" id="GO:0005524">
    <property type="term" value="F:ATP binding"/>
    <property type="evidence" value="ECO:0007669"/>
    <property type="project" value="UniProtKB-KW"/>
</dbReference>
<keyword evidence="2" id="KW-0547">Nucleotide-binding</keyword>
<dbReference type="InterPro" id="IPR050173">
    <property type="entry name" value="ABC_transporter_C-like"/>
</dbReference>
<dbReference type="Gene3D" id="1.20.1560.10">
    <property type="entry name" value="ABC transporter type 1, transmembrane domain"/>
    <property type="match status" value="1"/>
</dbReference>
<keyword evidence="4" id="KW-1133">Transmembrane helix</keyword>
<dbReference type="AlphaFoldDB" id="A0A1S8WIY8"/>
<keyword evidence="5" id="KW-0472">Membrane</keyword>
<dbReference type="GO" id="GO:0042626">
    <property type="term" value="F:ATPase-coupled transmembrane transporter activity"/>
    <property type="evidence" value="ECO:0007669"/>
    <property type="project" value="TreeGrafter"/>
</dbReference>
<reference evidence="6 7" key="1">
    <citation type="submission" date="2015-03" db="EMBL/GenBank/DDBJ databases">
        <title>Draft genome of the nematode, Opisthorchis viverrini.</title>
        <authorList>
            <person name="Mitreva M."/>
        </authorList>
    </citation>
    <scope>NUCLEOTIDE SEQUENCE [LARGE SCALE GENOMIC DNA]</scope>
    <source>
        <strain evidence="6">Khon Kaen</strain>
    </source>
</reference>
<keyword evidence="7" id="KW-1185">Reference proteome</keyword>
<proteinExistence type="predicted"/>
<dbReference type="GO" id="GO:0016020">
    <property type="term" value="C:membrane"/>
    <property type="evidence" value="ECO:0007669"/>
    <property type="project" value="InterPro"/>
</dbReference>
<name>A0A1S8WIY8_OPIVI</name>
<evidence type="ECO:0000256" key="4">
    <source>
        <dbReference type="ARBA" id="ARBA00022989"/>
    </source>
</evidence>
<organism evidence="6 7">
    <name type="scientific">Opisthorchis viverrini</name>
    <name type="common">Southeast Asian liver fluke</name>
    <dbReference type="NCBI Taxonomy" id="6198"/>
    <lineage>
        <taxon>Eukaryota</taxon>
        <taxon>Metazoa</taxon>
        <taxon>Spiralia</taxon>
        <taxon>Lophotrochozoa</taxon>
        <taxon>Platyhelminthes</taxon>
        <taxon>Trematoda</taxon>
        <taxon>Digenea</taxon>
        <taxon>Opisthorchiida</taxon>
        <taxon>Opisthorchiata</taxon>
        <taxon>Opisthorchiidae</taxon>
        <taxon>Opisthorchis</taxon>
    </lineage>
</organism>
<keyword evidence="1" id="KW-0812">Transmembrane</keyword>
<dbReference type="InterPro" id="IPR036640">
    <property type="entry name" value="ABC1_TM_sf"/>
</dbReference>
<accession>A0A1S8WIY8</accession>